<accession>A0A4Y4DST6</accession>
<dbReference type="SUPFAM" id="SSF46767">
    <property type="entry name" value="Methylated DNA-protein cysteine methyltransferase, C-terminal domain"/>
    <property type="match status" value="1"/>
</dbReference>
<dbReference type="Proteomes" id="UP000316612">
    <property type="component" value="Unassembled WGS sequence"/>
</dbReference>
<dbReference type="GO" id="GO:0003824">
    <property type="term" value="F:catalytic activity"/>
    <property type="evidence" value="ECO:0007669"/>
    <property type="project" value="InterPro"/>
</dbReference>
<evidence type="ECO:0000313" key="4">
    <source>
        <dbReference type="Proteomes" id="UP000316612"/>
    </source>
</evidence>
<feature type="domain" description="Methylated-DNA-[protein]-cysteine S-methyltransferase DNA binding" evidence="2">
    <location>
        <begin position="13"/>
        <end position="72"/>
    </location>
</feature>
<reference evidence="3 4" key="1">
    <citation type="submission" date="2019-06" db="EMBL/GenBank/DDBJ databases">
        <title>Whole genome shotgun sequence of Glutamicibacter uratoxydans NBRC 15515.</title>
        <authorList>
            <person name="Hosoyama A."/>
            <person name="Uohara A."/>
            <person name="Ohji S."/>
            <person name="Ichikawa N."/>
        </authorList>
    </citation>
    <scope>NUCLEOTIDE SEQUENCE [LARGE SCALE GENOMIC DNA]</scope>
    <source>
        <strain evidence="3 4">NBRC 15515</strain>
    </source>
</reference>
<keyword evidence="4" id="KW-1185">Reference proteome</keyword>
<dbReference type="PANTHER" id="PTHR42942">
    <property type="entry name" value="6-O-METHYLGUANINE DNA METHYLTRANSFERASE"/>
    <property type="match status" value="1"/>
</dbReference>
<name>A0A4Y4DST6_GLUUR</name>
<dbReference type="PANTHER" id="PTHR42942:SF1">
    <property type="entry name" value="ALKYLTRANSFERASE-LIKE PROTEIN 1"/>
    <property type="match status" value="1"/>
</dbReference>
<gene>
    <name evidence="3" type="ORF">AUR04nite_32550</name>
</gene>
<comment type="caution">
    <text evidence="3">The sequence shown here is derived from an EMBL/GenBank/DDBJ whole genome shotgun (WGS) entry which is preliminary data.</text>
</comment>
<proteinExistence type="predicted"/>
<dbReference type="AlphaFoldDB" id="A0A4Y4DST6"/>
<evidence type="ECO:0000313" key="3">
    <source>
        <dbReference type="EMBL" id="GED07723.1"/>
    </source>
</evidence>
<dbReference type="InterPro" id="IPR036388">
    <property type="entry name" value="WH-like_DNA-bd_sf"/>
</dbReference>
<sequence length="129" mass="14222">MIEDRAEESIDYADAVHQLAMMVPPGAVLSYKDVAELLGSGGARQAGKAMGSAPAGTPWWRIIRSNGSMAPALESEARIHWEEENLAAPGRNVSMKTKRWNPTESQWEKIDGLRRALGNSEMWEADDQL</sequence>
<dbReference type="Gene3D" id="1.10.10.10">
    <property type="entry name" value="Winged helix-like DNA-binding domain superfamily/Winged helix DNA-binding domain"/>
    <property type="match status" value="1"/>
</dbReference>
<dbReference type="GO" id="GO:0006281">
    <property type="term" value="P:DNA repair"/>
    <property type="evidence" value="ECO:0007669"/>
    <property type="project" value="InterPro"/>
</dbReference>
<organism evidence="3 4">
    <name type="scientific">Glutamicibacter uratoxydans</name>
    <name type="common">Arthrobacter uratoxydans</name>
    <dbReference type="NCBI Taxonomy" id="43667"/>
    <lineage>
        <taxon>Bacteria</taxon>
        <taxon>Bacillati</taxon>
        <taxon>Actinomycetota</taxon>
        <taxon>Actinomycetes</taxon>
        <taxon>Micrococcales</taxon>
        <taxon>Micrococcaceae</taxon>
        <taxon>Glutamicibacter</taxon>
    </lineage>
</organism>
<dbReference type="RefSeq" id="WP_170184254.1">
    <property type="nucleotide sequence ID" value="NZ_BAAAJL010000010.1"/>
</dbReference>
<keyword evidence="1" id="KW-0227">DNA damage</keyword>
<evidence type="ECO:0000259" key="2">
    <source>
        <dbReference type="Pfam" id="PF01035"/>
    </source>
</evidence>
<dbReference type="EMBL" id="BJNY01000025">
    <property type="protein sequence ID" value="GED07723.1"/>
    <property type="molecule type" value="Genomic_DNA"/>
</dbReference>
<evidence type="ECO:0000256" key="1">
    <source>
        <dbReference type="ARBA" id="ARBA00022763"/>
    </source>
</evidence>
<dbReference type="Pfam" id="PF01035">
    <property type="entry name" value="DNA_binding_1"/>
    <property type="match status" value="1"/>
</dbReference>
<dbReference type="InterPro" id="IPR036217">
    <property type="entry name" value="MethylDNA_cys_MeTrfase_DNAb"/>
</dbReference>
<dbReference type="InterPro" id="IPR014048">
    <property type="entry name" value="MethylDNA_cys_MeTrfase_DNA-bd"/>
</dbReference>
<dbReference type="InterPro" id="IPR052520">
    <property type="entry name" value="ATL_DNA_repair"/>
</dbReference>
<protein>
    <recommendedName>
        <fullName evidence="2">Methylated-DNA-[protein]-cysteine S-methyltransferase DNA binding domain-containing protein</fullName>
    </recommendedName>
</protein>